<proteinExistence type="predicted"/>
<evidence type="ECO:0000313" key="1">
    <source>
        <dbReference type="EMBL" id="QJA61335.1"/>
    </source>
</evidence>
<sequence>MVTGNTNFNKLITTTLQNLPKEVFDAVSGNDALFYMLNKRGNLKIVSGGRSFTHPIWYKENSSFRSYGKTDTIDTPLVDDLTRAEYPIKIIAGSVTVSLLEEAMNAGQKEKLIDLAEETAIRARKSMSSVMGEQAWKDGSIANDVDGLKFLINLAPSGQTDVGGIDASATGNDYWRNQVDTTGTAAFNTSSAGLKLMNSMLNSCTFGKEGPRAIFTTKAVYGLYEIGLTSQIRYVTTELADAGFRHLAYTTMPVLFDDNCPAGCMYFVDLDNLWLQVLARGNMEMTDMQPSHDQLMKVALMYLFGNLTTGSRRTNGVLSAITA</sequence>
<reference evidence="2" key="1">
    <citation type="submission" date="2020-03" db="EMBL/GenBank/DDBJ databases">
        <title>The deep terrestrial virosphere.</title>
        <authorList>
            <person name="Holmfeldt K."/>
            <person name="Nilsson E."/>
            <person name="Simone D."/>
            <person name="Lopez-Fernandez M."/>
            <person name="Wu X."/>
            <person name="de Brujin I."/>
            <person name="Lundin D."/>
            <person name="Andersson A."/>
            <person name="Bertilsson S."/>
            <person name="Dopson M."/>
        </authorList>
    </citation>
    <scope>NUCLEOTIDE SEQUENCE</scope>
    <source>
        <strain evidence="2">MM415A00442</strain>
        <strain evidence="1">MM415B00961</strain>
    </source>
</reference>
<dbReference type="AlphaFoldDB" id="A0A6M3KJD7"/>
<protein>
    <submittedName>
        <fullName evidence="2">Putative capsid protein</fullName>
    </submittedName>
</protein>
<organism evidence="2">
    <name type="scientific">viral metagenome</name>
    <dbReference type="NCBI Taxonomy" id="1070528"/>
    <lineage>
        <taxon>unclassified sequences</taxon>
        <taxon>metagenomes</taxon>
        <taxon>organismal metagenomes</taxon>
    </lineage>
</organism>
<accession>A0A6M3KJD7</accession>
<gene>
    <name evidence="2" type="ORF">MM415A00442_0019</name>
    <name evidence="1" type="ORF">MM415B00961_0009</name>
</gene>
<dbReference type="EMBL" id="MT141438">
    <property type="protein sequence ID" value="QJA61335.1"/>
    <property type="molecule type" value="Genomic_DNA"/>
</dbReference>
<evidence type="ECO:0000313" key="2">
    <source>
        <dbReference type="EMBL" id="QJA82136.1"/>
    </source>
</evidence>
<name>A0A6M3KJD7_9ZZZZ</name>
<dbReference type="EMBL" id="MT142480">
    <property type="protein sequence ID" value="QJA82136.1"/>
    <property type="molecule type" value="Genomic_DNA"/>
</dbReference>
<dbReference type="NCBIfam" id="NF033394">
    <property type="entry name" value="capsid_maj_Podo"/>
    <property type="match status" value="1"/>
</dbReference>
<dbReference type="InterPro" id="IPR049718">
    <property type="entry name" value="AKO59007-like"/>
</dbReference>